<reference evidence="4 5" key="1">
    <citation type="submission" date="2021-01" db="EMBL/GenBank/DDBJ databases">
        <title>Carboxyliciviraga sp.nov., isolated from coastal sediments.</title>
        <authorList>
            <person name="Lu D."/>
            <person name="Zhang T."/>
        </authorList>
    </citation>
    <scope>NUCLEOTIDE SEQUENCE [LARGE SCALE GENOMIC DNA]</scope>
    <source>
        <strain evidence="4 5">N1Y132</strain>
    </source>
</reference>
<comment type="caution">
    <text evidence="4">The sequence shown here is derived from an EMBL/GenBank/DDBJ whole genome shotgun (WGS) entry which is preliminary data.</text>
</comment>
<sequence length="161" mass="18393">MIRQINPTDAEAVVAIYNHYIIHSIATFELEPIDAQTMQQRIASIGDKYPYLVYEENNQILGYAYASEWKGRKAYSRTVETSVYLHSEAKGKGIGTKLYTQLIEELKSMNMHALIGGISLPNEASVALHEKFGFEKIGQFKEVGRKFDKWIDVGYWELVIL</sequence>
<evidence type="ECO:0000256" key="1">
    <source>
        <dbReference type="ARBA" id="ARBA00022679"/>
    </source>
</evidence>
<dbReference type="InterPro" id="IPR000182">
    <property type="entry name" value="GNAT_dom"/>
</dbReference>
<dbReference type="PANTHER" id="PTHR43072:SF23">
    <property type="entry name" value="UPF0039 PROTEIN C11D3.02C"/>
    <property type="match status" value="1"/>
</dbReference>
<dbReference type="SUPFAM" id="SSF55729">
    <property type="entry name" value="Acyl-CoA N-acyltransferases (Nat)"/>
    <property type="match status" value="1"/>
</dbReference>
<evidence type="ECO:0000259" key="3">
    <source>
        <dbReference type="PROSITE" id="PS51186"/>
    </source>
</evidence>
<keyword evidence="2" id="KW-0012">Acyltransferase</keyword>
<dbReference type="RefSeq" id="WP_200463188.1">
    <property type="nucleotide sequence ID" value="NZ_JAENRR010000002.1"/>
</dbReference>
<dbReference type="InterPro" id="IPR016181">
    <property type="entry name" value="Acyl_CoA_acyltransferase"/>
</dbReference>
<dbReference type="Proteomes" id="UP000605676">
    <property type="component" value="Unassembled WGS sequence"/>
</dbReference>
<name>A0ABS1HEB5_9BACT</name>
<proteinExistence type="predicted"/>
<evidence type="ECO:0000313" key="4">
    <source>
        <dbReference type="EMBL" id="MBK3515956.1"/>
    </source>
</evidence>
<dbReference type="Pfam" id="PF13420">
    <property type="entry name" value="Acetyltransf_4"/>
    <property type="match status" value="1"/>
</dbReference>
<keyword evidence="5" id="KW-1185">Reference proteome</keyword>
<protein>
    <submittedName>
        <fullName evidence="4">N-acetyltransferase</fullName>
    </submittedName>
</protein>
<dbReference type="PANTHER" id="PTHR43072">
    <property type="entry name" value="N-ACETYLTRANSFERASE"/>
    <property type="match status" value="1"/>
</dbReference>
<accession>A0ABS1HEB5</accession>
<dbReference type="EMBL" id="JAENRR010000002">
    <property type="protein sequence ID" value="MBK3515956.1"/>
    <property type="molecule type" value="Genomic_DNA"/>
</dbReference>
<dbReference type="NCBIfam" id="NF040504">
    <property type="entry name" value="resist_ArsN1b"/>
    <property type="match status" value="1"/>
</dbReference>
<evidence type="ECO:0000313" key="5">
    <source>
        <dbReference type="Proteomes" id="UP000605676"/>
    </source>
</evidence>
<dbReference type="PROSITE" id="PS51186">
    <property type="entry name" value="GNAT"/>
    <property type="match status" value="1"/>
</dbReference>
<keyword evidence="1" id="KW-0808">Transferase</keyword>
<gene>
    <name evidence="4" type="ORF">JIV24_01300</name>
</gene>
<organism evidence="4 5">
    <name type="scientific">Carboxylicivirga marina</name>
    <dbReference type="NCBI Taxonomy" id="2800988"/>
    <lineage>
        <taxon>Bacteria</taxon>
        <taxon>Pseudomonadati</taxon>
        <taxon>Bacteroidota</taxon>
        <taxon>Bacteroidia</taxon>
        <taxon>Marinilabiliales</taxon>
        <taxon>Marinilabiliaceae</taxon>
        <taxon>Carboxylicivirga</taxon>
    </lineage>
</organism>
<dbReference type="Gene3D" id="3.40.630.30">
    <property type="match status" value="1"/>
</dbReference>
<evidence type="ECO:0000256" key="2">
    <source>
        <dbReference type="ARBA" id="ARBA00023315"/>
    </source>
</evidence>
<dbReference type="CDD" id="cd04301">
    <property type="entry name" value="NAT_SF"/>
    <property type="match status" value="1"/>
</dbReference>
<feature type="domain" description="N-acetyltransferase" evidence="3">
    <location>
        <begin position="1"/>
        <end position="161"/>
    </location>
</feature>